<keyword evidence="4" id="KW-0456">Lyase</keyword>
<evidence type="ECO:0000256" key="2">
    <source>
        <dbReference type="ARBA" id="ARBA00022723"/>
    </source>
</evidence>
<comment type="caution">
    <text evidence="6">The sequence shown here is derived from an EMBL/GenBank/DDBJ whole genome shotgun (WGS) entry which is preliminary data.</text>
</comment>
<keyword evidence="7" id="KW-1185">Reference proteome</keyword>
<dbReference type="PANTHER" id="PTHR33337:SF40">
    <property type="entry name" value="CENP-V_GFA DOMAIN-CONTAINING PROTEIN-RELATED"/>
    <property type="match status" value="1"/>
</dbReference>
<dbReference type="EMBL" id="JBJNUY010000008">
    <property type="protein sequence ID" value="MFL9000990.1"/>
    <property type="molecule type" value="Genomic_DNA"/>
</dbReference>
<accession>A0ABW8W842</accession>
<dbReference type="SUPFAM" id="SSF51316">
    <property type="entry name" value="Mss4-like"/>
    <property type="match status" value="1"/>
</dbReference>
<organism evidence="6 7">
    <name type="scientific">Pseudomonas azerbaijanorientalis</name>
    <dbReference type="NCBI Taxonomy" id="2842350"/>
    <lineage>
        <taxon>Bacteria</taxon>
        <taxon>Pseudomonadati</taxon>
        <taxon>Pseudomonadota</taxon>
        <taxon>Gammaproteobacteria</taxon>
        <taxon>Pseudomonadales</taxon>
        <taxon>Pseudomonadaceae</taxon>
        <taxon>Pseudomonas</taxon>
    </lineage>
</organism>
<gene>
    <name evidence="6" type="ORF">ACJ8NA_20365</name>
</gene>
<protein>
    <submittedName>
        <fullName evidence="6">GFA family protein</fullName>
    </submittedName>
</protein>
<evidence type="ECO:0000256" key="1">
    <source>
        <dbReference type="ARBA" id="ARBA00005495"/>
    </source>
</evidence>
<dbReference type="Gene3D" id="3.90.1590.10">
    <property type="entry name" value="glutathione-dependent formaldehyde- activating enzyme (gfa)"/>
    <property type="match status" value="1"/>
</dbReference>
<evidence type="ECO:0000313" key="7">
    <source>
        <dbReference type="Proteomes" id="UP001628646"/>
    </source>
</evidence>
<evidence type="ECO:0000256" key="4">
    <source>
        <dbReference type="ARBA" id="ARBA00023239"/>
    </source>
</evidence>
<evidence type="ECO:0000256" key="3">
    <source>
        <dbReference type="ARBA" id="ARBA00022833"/>
    </source>
</evidence>
<name>A0ABW8W842_9PSED</name>
<dbReference type="Pfam" id="PF04828">
    <property type="entry name" value="GFA"/>
    <property type="match status" value="1"/>
</dbReference>
<comment type="similarity">
    <text evidence="1">Belongs to the Gfa family.</text>
</comment>
<evidence type="ECO:0000259" key="5">
    <source>
        <dbReference type="PROSITE" id="PS51891"/>
    </source>
</evidence>
<feature type="domain" description="CENP-V/GFA" evidence="5">
    <location>
        <begin position="7"/>
        <end position="128"/>
    </location>
</feature>
<dbReference type="PANTHER" id="PTHR33337">
    <property type="entry name" value="GFA DOMAIN-CONTAINING PROTEIN"/>
    <property type="match status" value="1"/>
</dbReference>
<proteinExistence type="inferred from homology"/>
<dbReference type="InterPro" id="IPR011057">
    <property type="entry name" value="Mss4-like_sf"/>
</dbReference>
<evidence type="ECO:0000313" key="6">
    <source>
        <dbReference type="EMBL" id="MFL9000990.1"/>
    </source>
</evidence>
<dbReference type="Proteomes" id="UP001628646">
    <property type="component" value="Unassembled WGS sequence"/>
</dbReference>
<keyword evidence="2" id="KW-0479">Metal-binding</keyword>
<keyword evidence="3" id="KW-0862">Zinc</keyword>
<dbReference type="RefSeq" id="WP_407801799.1">
    <property type="nucleotide sequence ID" value="NZ_JBJNUX010000017.1"/>
</dbReference>
<dbReference type="PROSITE" id="PS51891">
    <property type="entry name" value="CENP_V_GFA"/>
    <property type="match status" value="1"/>
</dbReference>
<reference evidence="6 7" key="1">
    <citation type="submission" date="2024-12" db="EMBL/GenBank/DDBJ databases">
        <title>Pseudomonas species isolated from Lotus nodules promote plant growth.</title>
        <authorList>
            <person name="Yu Y.-H."/>
            <person name="Kurtenbach J."/>
            <person name="Crosbie D."/>
            <person name="Brachmann A."/>
            <person name="Marin M."/>
        </authorList>
    </citation>
    <scope>NUCLEOTIDE SEQUENCE [LARGE SCALE GENOMIC DNA]</scope>
    <source>
        <strain evidence="6 7">PLb11B</strain>
    </source>
</reference>
<sequence length="144" mass="15767">MSIQRSYKGSCFCGAVEFTVSGEPAAMGYCHCESCRHWSAAPVNAFTLWKPEAVQITRGADNIGTYNKTPQSYRKWCKRCGGHLFTEHPGMGLIDVYAAVIPDLVYSPGVHVHYQEARLRIKDGLPKLKDVPSESGGSGVSVDE</sequence>
<dbReference type="InterPro" id="IPR006913">
    <property type="entry name" value="CENP-V/GFA"/>
</dbReference>